<evidence type="ECO:0000313" key="7">
    <source>
        <dbReference type="Proteomes" id="UP000663868"/>
    </source>
</evidence>
<evidence type="ECO:0000256" key="2">
    <source>
        <dbReference type="ARBA" id="ARBA00022786"/>
    </source>
</evidence>
<gene>
    <name evidence="6" type="ORF">KXQ929_LOCUS49362</name>
</gene>
<comment type="catalytic activity">
    <reaction evidence="4">
        <text>S-ubiquitinyl-[E2 ubiquitin-conjugating enzyme]-L-cysteine + [acceptor protein]-L-lysine = [E2 ubiquitin-conjugating enzyme]-L-cysteine + N(6)-ubiquitinyl-[acceptor protein]-L-lysine.</text>
        <dbReference type="EC" id="2.3.2.26"/>
    </reaction>
</comment>
<dbReference type="GO" id="GO:0061630">
    <property type="term" value="F:ubiquitin protein ligase activity"/>
    <property type="evidence" value="ECO:0007669"/>
    <property type="project" value="UniProtKB-UniRule"/>
</dbReference>
<sequence length="140" mass="16430">MITIAFSKKIYKDVPLPEYVDSRSGLYPAPLGRNAKASVITKIRQKYKFLGKFMAKALMDTRMIDMSFSIVFYKWILGQEETLNLEDLVHIDRNLYEQFKKLQSIVHIRDKLVSQNHLINKIHNKKRLKSKDDCQLENSP</sequence>
<dbReference type="PANTHER" id="PTHR45670">
    <property type="entry name" value="E3 UBIQUITIN-PROTEIN LIGASE TRIP12"/>
    <property type="match status" value="1"/>
</dbReference>
<comment type="pathway">
    <text evidence="4">Protein modification; protein ubiquitination.</text>
</comment>
<feature type="domain" description="HECT" evidence="5">
    <location>
        <begin position="18"/>
        <end position="102"/>
    </location>
</feature>
<name>A0A820MF76_9BILA</name>
<keyword evidence="2 3" id="KW-0833">Ubl conjugation pathway</keyword>
<organism evidence="6 7">
    <name type="scientific">Adineta steineri</name>
    <dbReference type="NCBI Taxonomy" id="433720"/>
    <lineage>
        <taxon>Eukaryota</taxon>
        <taxon>Metazoa</taxon>
        <taxon>Spiralia</taxon>
        <taxon>Gnathifera</taxon>
        <taxon>Rotifera</taxon>
        <taxon>Eurotatoria</taxon>
        <taxon>Bdelloidea</taxon>
        <taxon>Adinetida</taxon>
        <taxon>Adinetidae</taxon>
        <taxon>Adineta</taxon>
    </lineage>
</organism>
<evidence type="ECO:0000313" key="6">
    <source>
        <dbReference type="EMBL" id="CAF4371059.1"/>
    </source>
</evidence>
<dbReference type="GO" id="GO:0016607">
    <property type="term" value="C:nuclear speck"/>
    <property type="evidence" value="ECO:0007669"/>
    <property type="project" value="TreeGrafter"/>
</dbReference>
<dbReference type="EC" id="2.3.2.26" evidence="4"/>
<reference evidence="6" key="1">
    <citation type="submission" date="2021-02" db="EMBL/GenBank/DDBJ databases">
        <authorList>
            <person name="Nowell W R."/>
        </authorList>
    </citation>
    <scope>NUCLEOTIDE SEQUENCE</scope>
</reference>
<dbReference type="PROSITE" id="PS50237">
    <property type="entry name" value="HECT"/>
    <property type="match status" value="1"/>
</dbReference>
<accession>A0A820MF76</accession>
<comment type="caution">
    <text evidence="3">Lacks conserved residue(s) required for the propagation of feature annotation.</text>
</comment>
<dbReference type="Proteomes" id="UP000663868">
    <property type="component" value="Unassembled WGS sequence"/>
</dbReference>
<evidence type="ECO:0000256" key="3">
    <source>
        <dbReference type="PROSITE-ProRule" id="PRU00104"/>
    </source>
</evidence>
<dbReference type="InterPro" id="IPR000569">
    <property type="entry name" value="HECT_dom"/>
</dbReference>
<evidence type="ECO:0000259" key="5">
    <source>
        <dbReference type="PROSITE" id="PS50237"/>
    </source>
</evidence>
<dbReference type="GO" id="GO:0000209">
    <property type="term" value="P:protein polyubiquitination"/>
    <property type="evidence" value="ECO:0007669"/>
    <property type="project" value="TreeGrafter"/>
</dbReference>
<dbReference type="PANTHER" id="PTHR45670:SF13">
    <property type="entry name" value="E3 UBIQUITIN-PROTEIN LIGASE TRIP12"/>
    <property type="match status" value="1"/>
</dbReference>
<dbReference type="Gene3D" id="3.90.1750.10">
    <property type="entry name" value="Hect, E3 ligase catalytic domains"/>
    <property type="match status" value="1"/>
</dbReference>
<dbReference type="InterPro" id="IPR045322">
    <property type="entry name" value="HECTD1/TRIP12-like"/>
</dbReference>
<dbReference type="GO" id="GO:0043161">
    <property type="term" value="P:proteasome-mediated ubiquitin-dependent protein catabolic process"/>
    <property type="evidence" value="ECO:0007669"/>
    <property type="project" value="TreeGrafter"/>
</dbReference>
<dbReference type="GO" id="GO:0006974">
    <property type="term" value="P:DNA damage response"/>
    <property type="evidence" value="ECO:0007669"/>
    <property type="project" value="TreeGrafter"/>
</dbReference>
<comment type="caution">
    <text evidence="6">The sequence shown here is derived from an EMBL/GenBank/DDBJ whole genome shotgun (WGS) entry which is preliminary data.</text>
</comment>
<evidence type="ECO:0000256" key="4">
    <source>
        <dbReference type="RuleBase" id="RU369009"/>
    </source>
</evidence>
<dbReference type="EMBL" id="CAJOBB010020849">
    <property type="protein sequence ID" value="CAF4371059.1"/>
    <property type="molecule type" value="Genomic_DNA"/>
</dbReference>
<comment type="similarity">
    <text evidence="4">Belongs to the UPL family. K-HECT subfamily.</text>
</comment>
<proteinExistence type="inferred from homology"/>
<evidence type="ECO:0000256" key="1">
    <source>
        <dbReference type="ARBA" id="ARBA00022679"/>
    </source>
</evidence>
<keyword evidence="1 4" id="KW-0808">Transferase</keyword>
<dbReference type="SUPFAM" id="SSF56204">
    <property type="entry name" value="Hect, E3 ligase catalytic domain"/>
    <property type="match status" value="1"/>
</dbReference>
<feature type="non-terminal residue" evidence="6">
    <location>
        <position position="1"/>
    </location>
</feature>
<dbReference type="InterPro" id="IPR035983">
    <property type="entry name" value="Hect_E3_ubiquitin_ligase"/>
</dbReference>
<dbReference type="AlphaFoldDB" id="A0A820MF76"/>
<dbReference type="Pfam" id="PF00632">
    <property type="entry name" value="HECT"/>
    <property type="match status" value="1"/>
</dbReference>
<protein>
    <recommendedName>
        <fullName evidence="4">E3 ubiquitin-protein ligase</fullName>
        <ecNumber evidence="4">2.3.2.26</ecNumber>
    </recommendedName>
</protein>
<comment type="function">
    <text evidence="4">E3 ubiquitin-protein ligase which accepts ubiquitin from an E2 ubiquitin-conjugating enzyme in the form of a thioester and then directly transfers the ubiquitin to targeted substrates.</text>
</comment>
<dbReference type="UniPathway" id="UPA00143"/>